<keyword evidence="2" id="KW-0813">Transport</keyword>
<accession>E9DXW6</accession>
<feature type="transmembrane region" description="Helical" evidence="7">
    <location>
        <begin position="686"/>
        <end position="707"/>
    </location>
</feature>
<feature type="transmembrane region" description="Helical" evidence="7">
    <location>
        <begin position="629"/>
        <end position="650"/>
    </location>
</feature>
<sequence>MVPDEVLLHGWTAVPVDAGQLFDGNVYKNTPTPLKVDCITFPSDDPIVVKAQEYAKNKLAPETFNHSMRVYYYATAIIRQQFPEHVDTFSPSTLALTALLHDIGTAEDNMSATRMSFEFYGGFQALRVLQDFGSTQDQADAVCEAIIRHQDLGTDGNITFLGQVMQLATIYDNVSDHPHLPDIKDLVHVVTREDVIDAFPRKGWLGCFAKTVQKEVGLKPWSHTTHIPQFDKKILGNTLMKPLHASLTVQPLGQLPIEFVVGNKRGIGINPGRPSSTGYRRVNTMDPSASNATNTARLSTDSTRPAEDAVFDYLPSSQDEYAAIEKELAAPPPHLHLANRIGSYLDRNALPNARIQGIENDLNLRENQFNICISVLFAGYLTLQIPSNLILTRVKPSIYLPICMALWGIISASTAAVHDFKGLVICRFFLGFLEAPFFPGALFLLSSWYTPRELATRTAVMYTGSLLSSAFGGLIGAGVQYGLDGARGLHAWQWMFVIEGTTTVAVSLASIFILPDFPATTAWLSNQQKAVAIHRLRVHSGSVDEEKGSVLRGLKMALLDYKVWLLTLIVILKTSASAVTAFIPTLVATFKLGKIESLLMTAPPYVFAAAVAMVVSMSSDKLEERYWHVVCPLALGMVGFIIAACTHSLAPRYFSLFLMLGGVYGCFDITYAWLSSTLPRPLEKRSAAFAIANMVGNIAQVYSPYLYDKSTGPQYLPAMISNSAFVFGSIVAATALLFCLKCENRKLDEAEAVIDEQPRRDDDAPTKSTSIVESRFEGTVKLNRGFRYML</sequence>
<evidence type="ECO:0000256" key="3">
    <source>
        <dbReference type="ARBA" id="ARBA00022692"/>
    </source>
</evidence>
<evidence type="ECO:0000256" key="5">
    <source>
        <dbReference type="ARBA" id="ARBA00023136"/>
    </source>
</evidence>
<evidence type="ECO:0000256" key="4">
    <source>
        <dbReference type="ARBA" id="ARBA00022989"/>
    </source>
</evidence>
<name>E9DXW6_METAQ</name>
<dbReference type="InterPro" id="IPR036259">
    <property type="entry name" value="MFS_trans_sf"/>
</dbReference>
<proteinExistence type="predicted"/>
<dbReference type="InterPro" id="IPR003607">
    <property type="entry name" value="HD/PDEase_dom"/>
</dbReference>
<dbReference type="SUPFAM" id="SSF103473">
    <property type="entry name" value="MFS general substrate transporter"/>
    <property type="match status" value="1"/>
</dbReference>
<dbReference type="FunFam" id="1.10.3210.10:FF:000038">
    <property type="entry name" value="Cyanamide hydratase, putative"/>
    <property type="match status" value="1"/>
</dbReference>
<dbReference type="OMA" id="YGSFGCI"/>
<reference evidence="9 10" key="1">
    <citation type="journal article" date="2011" name="PLoS Genet.">
        <title>Genome sequencing and comparative transcriptomics of the model entomopathogenic fungi Metarhizium anisopliae and M. acridum.</title>
        <authorList>
            <person name="Gao Q."/>
            <person name="Jin K."/>
            <person name="Ying S.H."/>
            <person name="Zhang Y."/>
            <person name="Xiao G."/>
            <person name="Shang Y."/>
            <person name="Duan Z."/>
            <person name="Hu X."/>
            <person name="Xie X.Q."/>
            <person name="Zhou G."/>
            <person name="Peng G."/>
            <person name="Luo Z."/>
            <person name="Huang W."/>
            <person name="Wang B."/>
            <person name="Fang W."/>
            <person name="Wang S."/>
            <person name="Zhong Y."/>
            <person name="Ma L.J."/>
            <person name="St Leger R.J."/>
            <person name="Zhao G.P."/>
            <person name="Pei Y."/>
            <person name="Feng M.G."/>
            <person name="Xia Y."/>
            <person name="Wang C."/>
        </authorList>
    </citation>
    <scope>NUCLEOTIDE SEQUENCE [LARGE SCALE GENOMIC DNA]</scope>
    <source>
        <strain evidence="9 10">CQMa 102</strain>
    </source>
</reference>
<comment type="subcellular location">
    <subcellularLocation>
        <location evidence="1">Membrane</location>
        <topology evidence="1">Multi-pass membrane protein</topology>
    </subcellularLocation>
</comment>
<evidence type="ECO:0000256" key="1">
    <source>
        <dbReference type="ARBA" id="ARBA00004141"/>
    </source>
</evidence>
<feature type="compositionally biased region" description="Polar residues" evidence="6">
    <location>
        <begin position="285"/>
        <end position="301"/>
    </location>
</feature>
<dbReference type="InParanoid" id="E9DXW6"/>
<keyword evidence="10" id="KW-1185">Reference proteome</keyword>
<feature type="region of interest" description="Disordered" evidence="6">
    <location>
        <begin position="271"/>
        <end position="301"/>
    </location>
</feature>
<dbReference type="HOGENOM" id="CLU_355284_0_0_1"/>
<dbReference type="FunFam" id="1.20.1250.20:FF:000057">
    <property type="entry name" value="MFS general substrate transporter"/>
    <property type="match status" value="1"/>
</dbReference>
<evidence type="ECO:0000256" key="2">
    <source>
        <dbReference type="ARBA" id="ARBA00022448"/>
    </source>
</evidence>
<dbReference type="NCBIfam" id="TIGR03401">
    <property type="entry name" value="cyanamide_fam"/>
    <property type="match status" value="1"/>
</dbReference>
<dbReference type="Pfam" id="PF07690">
    <property type="entry name" value="MFS_1"/>
    <property type="match status" value="1"/>
</dbReference>
<dbReference type="GO" id="GO:0022857">
    <property type="term" value="F:transmembrane transporter activity"/>
    <property type="evidence" value="ECO:0007669"/>
    <property type="project" value="InterPro"/>
</dbReference>
<dbReference type="GO" id="GO:0016020">
    <property type="term" value="C:membrane"/>
    <property type="evidence" value="ECO:0007669"/>
    <property type="project" value="UniProtKB-SubCell"/>
</dbReference>
<evidence type="ECO:0000313" key="10">
    <source>
        <dbReference type="Proteomes" id="UP000002499"/>
    </source>
</evidence>
<feature type="transmembrane region" description="Helical" evidence="7">
    <location>
        <begin position="460"/>
        <end position="479"/>
    </location>
</feature>
<dbReference type="Proteomes" id="UP000002499">
    <property type="component" value="Unassembled WGS sequence"/>
</dbReference>
<dbReference type="Pfam" id="PF01966">
    <property type="entry name" value="HD"/>
    <property type="match status" value="1"/>
</dbReference>
<evidence type="ECO:0000256" key="7">
    <source>
        <dbReference type="SAM" id="Phobius"/>
    </source>
</evidence>
<dbReference type="Gene3D" id="1.20.1250.20">
    <property type="entry name" value="MFS general substrate transporter like domains"/>
    <property type="match status" value="2"/>
</dbReference>
<feature type="transmembrane region" description="Helical" evidence="7">
    <location>
        <begin position="428"/>
        <end position="448"/>
    </location>
</feature>
<feature type="domain" description="HD/PDEase" evidence="8">
    <location>
        <begin position="59"/>
        <end position="183"/>
    </location>
</feature>
<protein>
    <submittedName>
        <fullName evidence="9">MFS transporter</fullName>
    </submittedName>
</protein>
<dbReference type="CDD" id="cd00077">
    <property type="entry name" value="HDc"/>
    <property type="match status" value="1"/>
</dbReference>
<evidence type="ECO:0000256" key="6">
    <source>
        <dbReference type="SAM" id="MobiDB-lite"/>
    </source>
</evidence>
<feature type="transmembrane region" description="Helical" evidence="7">
    <location>
        <begin position="563"/>
        <end position="586"/>
    </location>
</feature>
<keyword evidence="3 7" id="KW-0812">Transmembrane</keyword>
<dbReference type="PANTHER" id="PTHR43791">
    <property type="entry name" value="PERMEASE-RELATED"/>
    <property type="match status" value="1"/>
</dbReference>
<evidence type="ECO:0000313" key="9">
    <source>
        <dbReference type="EMBL" id="EFY91579.1"/>
    </source>
</evidence>
<keyword evidence="5 7" id="KW-0472">Membrane</keyword>
<dbReference type="AlphaFoldDB" id="E9DXW6"/>
<feature type="transmembrane region" description="Helical" evidence="7">
    <location>
        <begin position="598"/>
        <end position="617"/>
    </location>
</feature>
<dbReference type="FunFam" id="1.20.1250.20:FF:000013">
    <property type="entry name" value="MFS general substrate transporter"/>
    <property type="match status" value="1"/>
</dbReference>
<feature type="transmembrane region" description="Helical" evidence="7">
    <location>
        <begin position="656"/>
        <end position="674"/>
    </location>
</feature>
<dbReference type="OrthoDB" id="2250022at2759"/>
<dbReference type="InterPro" id="IPR011701">
    <property type="entry name" value="MFS"/>
</dbReference>
<dbReference type="InterPro" id="IPR006674">
    <property type="entry name" value="HD_domain"/>
</dbReference>
<dbReference type="InterPro" id="IPR017771">
    <property type="entry name" value="Cyanamide_hydratase_HD"/>
</dbReference>
<dbReference type="SMART" id="SM00471">
    <property type="entry name" value="HDc"/>
    <property type="match status" value="1"/>
</dbReference>
<feature type="transmembrane region" description="Helical" evidence="7">
    <location>
        <begin position="368"/>
        <end position="391"/>
    </location>
</feature>
<gene>
    <name evidence="9" type="ORF">MAC_02464</name>
</gene>
<dbReference type="eggNOG" id="KOG2533">
    <property type="taxonomic scope" value="Eukaryota"/>
</dbReference>
<dbReference type="PANTHER" id="PTHR43791:SF92">
    <property type="entry name" value="AGL026WP"/>
    <property type="match status" value="1"/>
</dbReference>
<dbReference type="SUPFAM" id="SSF109604">
    <property type="entry name" value="HD-domain/PDEase-like"/>
    <property type="match status" value="1"/>
</dbReference>
<feature type="transmembrane region" description="Helical" evidence="7">
    <location>
        <begin position="719"/>
        <end position="740"/>
    </location>
</feature>
<keyword evidence="4 7" id="KW-1133">Transmembrane helix</keyword>
<dbReference type="Gene3D" id="1.10.3210.10">
    <property type="entry name" value="Hypothetical protein af1432"/>
    <property type="match status" value="1"/>
</dbReference>
<feature type="transmembrane region" description="Helical" evidence="7">
    <location>
        <begin position="491"/>
        <end position="514"/>
    </location>
</feature>
<dbReference type="EMBL" id="GL698481">
    <property type="protein sequence ID" value="EFY91579.1"/>
    <property type="molecule type" value="Genomic_DNA"/>
</dbReference>
<organism evidence="10">
    <name type="scientific">Metarhizium acridum (strain CQMa 102)</name>
    <dbReference type="NCBI Taxonomy" id="655827"/>
    <lineage>
        <taxon>Eukaryota</taxon>
        <taxon>Fungi</taxon>
        <taxon>Dikarya</taxon>
        <taxon>Ascomycota</taxon>
        <taxon>Pezizomycotina</taxon>
        <taxon>Sordariomycetes</taxon>
        <taxon>Hypocreomycetidae</taxon>
        <taxon>Hypocreales</taxon>
        <taxon>Clavicipitaceae</taxon>
        <taxon>Metarhizium</taxon>
    </lineage>
</organism>
<feature type="transmembrane region" description="Helical" evidence="7">
    <location>
        <begin position="398"/>
        <end position="416"/>
    </location>
</feature>
<evidence type="ECO:0000259" key="8">
    <source>
        <dbReference type="SMART" id="SM00471"/>
    </source>
</evidence>